<evidence type="ECO:0000313" key="2">
    <source>
        <dbReference type="Proteomes" id="UP001212997"/>
    </source>
</evidence>
<proteinExistence type="predicted"/>
<gene>
    <name evidence="1" type="ORF">NLI96_g4189</name>
</gene>
<accession>A0AAD5YFX7</accession>
<evidence type="ECO:0000313" key="1">
    <source>
        <dbReference type="EMBL" id="KAJ3486509.1"/>
    </source>
</evidence>
<comment type="caution">
    <text evidence="1">The sequence shown here is derived from an EMBL/GenBank/DDBJ whole genome shotgun (WGS) entry which is preliminary data.</text>
</comment>
<sequence length="249" mass="27304">MEDDQDTFYGSISPVPPQYQFETTPTDIIDLCASFIQMKVGDEEQGSRTMMENLCCSAPGHDANTKDDDLTSLFEDTEFDEDTLGGISEALTSSDTDTEVRRVQVKRRLSLSEPEYNADSESSHDYFRIADASTGSASEDEDEDEHLSWDDTVGFDTASLGAELERDRLEPSSAFRNFSNTLTSNSLHRPHLASSSAPLLPGPTFPIASLVGIRSHHYAQQCRLSLLLPNAQTISSPSSSFTSTGLDID</sequence>
<protein>
    <submittedName>
        <fullName evidence="1">Uncharacterized protein</fullName>
    </submittedName>
</protein>
<dbReference type="EMBL" id="JANAWD010000119">
    <property type="protein sequence ID" value="KAJ3486509.1"/>
    <property type="molecule type" value="Genomic_DNA"/>
</dbReference>
<name>A0AAD5YFX7_9APHY</name>
<keyword evidence="2" id="KW-1185">Reference proteome</keyword>
<dbReference type="Proteomes" id="UP001212997">
    <property type="component" value="Unassembled WGS sequence"/>
</dbReference>
<reference evidence="1" key="1">
    <citation type="submission" date="2022-07" db="EMBL/GenBank/DDBJ databases">
        <title>Genome Sequence of Physisporinus lineatus.</title>
        <authorList>
            <person name="Buettner E."/>
        </authorList>
    </citation>
    <scope>NUCLEOTIDE SEQUENCE</scope>
    <source>
        <strain evidence="1">VT162</strain>
    </source>
</reference>
<dbReference type="AlphaFoldDB" id="A0AAD5YFX7"/>
<organism evidence="1 2">
    <name type="scientific">Meripilus lineatus</name>
    <dbReference type="NCBI Taxonomy" id="2056292"/>
    <lineage>
        <taxon>Eukaryota</taxon>
        <taxon>Fungi</taxon>
        <taxon>Dikarya</taxon>
        <taxon>Basidiomycota</taxon>
        <taxon>Agaricomycotina</taxon>
        <taxon>Agaricomycetes</taxon>
        <taxon>Polyporales</taxon>
        <taxon>Meripilaceae</taxon>
        <taxon>Meripilus</taxon>
    </lineage>
</organism>